<reference evidence="3" key="1">
    <citation type="submission" date="2022-11" db="UniProtKB">
        <authorList>
            <consortium name="WormBaseParasite"/>
        </authorList>
    </citation>
    <scope>IDENTIFICATION</scope>
</reference>
<dbReference type="WBParaSite" id="nRc.2.0.1.t29946-RA">
    <property type="protein sequence ID" value="nRc.2.0.1.t29946-RA"/>
    <property type="gene ID" value="nRc.2.0.1.g29946"/>
</dbReference>
<keyword evidence="2" id="KW-1185">Reference proteome</keyword>
<organism evidence="2 3">
    <name type="scientific">Romanomermis culicivorax</name>
    <name type="common">Nematode worm</name>
    <dbReference type="NCBI Taxonomy" id="13658"/>
    <lineage>
        <taxon>Eukaryota</taxon>
        <taxon>Metazoa</taxon>
        <taxon>Ecdysozoa</taxon>
        <taxon>Nematoda</taxon>
        <taxon>Enoplea</taxon>
        <taxon>Dorylaimia</taxon>
        <taxon>Mermithida</taxon>
        <taxon>Mermithoidea</taxon>
        <taxon>Mermithidae</taxon>
        <taxon>Romanomermis</taxon>
    </lineage>
</organism>
<feature type="transmembrane region" description="Helical" evidence="1">
    <location>
        <begin position="85"/>
        <end position="102"/>
    </location>
</feature>
<proteinExistence type="predicted"/>
<keyword evidence="1" id="KW-1133">Transmembrane helix</keyword>
<evidence type="ECO:0000313" key="2">
    <source>
        <dbReference type="Proteomes" id="UP000887565"/>
    </source>
</evidence>
<dbReference type="Proteomes" id="UP000887565">
    <property type="component" value="Unplaced"/>
</dbReference>
<accession>A0A915JUK9</accession>
<name>A0A915JUK9_ROMCU</name>
<keyword evidence="1" id="KW-0812">Transmembrane</keyword>
<dbReference type="AlphaFoldDB" id="A0A915JUK9"/>
<evidence type="ECO:0000313" key="3">
    <source>
        <dbReference type="WBParaSite" id="nRc.2.0.1.t29946-RA"/>
    </source>
</evidence>
<sequence>MTWSCCFHVDRRRILVDGCSHSGVTVKVTSQKLHLNKMMEVVEHNRPMMRMRLRLIDTFHHLAKVIKNFFAILSVPFFALKCHDALFYAVLSFSGRNSISYLRKKKKKQRLST</sequence>
<feature type="transmembrane region" description="Helical" evidence="1">
    <location>
        <begin position="58"/>
        <end position="79"/>
    </location>
</feature>
<evidence type="ECO:0000256" key="1">
    <source>
        <dbReference type="SAM" id="Phobius"/>
    </source>
</evidence>
<protein>
    <submittedName>
        <fullName evidence="3">Uncharacterized protein</fullName>
    </submittedName>
</protein>
<keyword evidence="1" id="KW-0472">Membrane</keyword>